<dbReference type="InterPro" id="IPR031528">
    <property type="entry name" value="C4orf19"/>
</dbReference>
<dbReference type="Pfam" id="PF15770">
    <property type="entry name" value="DUF4699"/>
    <property type="match status" value="1"/>
</dbReference>
<accession>A0A8T2NWR2</accession>
<evidence type="ECO:0000256" key="1">
    <source>
        <dbReference type="SAM" id="MobiDB-lite"/>
    </source>
</evidence>
<feature type="signal peptide" evidence="2">
    <location>
        <begin position="1"/>
        <end position="17"/>
    </location>
</feature>
<dbReference type="AlphaFoldDB" id="A0A8T2NWR2"/>
<dbReference type="EMBL" id="JAFBMS010000017">
    <property type="protein sequence ID" value="KAG9345433.1"/>
    <property type="molecule type" value="Genomic_DNA"/>
</dbReference>
<reference evidence="3" key="1">
    <citation type="thesis" date="2021" institute="BYU ScholarsArchive" country="Provo, UT, USA">
        <title>Applications of and Algorithms for Genome Assembly and Genomic Analyses with an Emphasis on Marine Teleosts.</title>
        <authorList>
            <person name="Pickett B.D."/>
        </authorList>
    </citation>
    <scope>NUCLEOTIDE SEQUENCE</scope>
    <source>
        <strain evidence="3">HI-2016</strain>
    </source>
</reference>
<feature type="compositionally biased region" description="Low complexity" evidence="1">
    <location>
        <begin position="238"/>
        <end position="247"/>
    </location>
</feature>
<evidence type="ECO:0000313" key="3">
    <source>
        <dbReference type="EMBL" id="KAG9345433.1"/>
    </source>
</evidence>
<feature type="region of interest" description="Disordered" evidence="1">
    <location>
        <begin position="194"/>
        <end position="284"/>
    </location>
</feature>
<dbReference type="Proteomes" id="UP000824540">
    <property type="component" value="Unassembled WGS sequence"/>
</dbReference>
<keyword evidence="2" id="KW-0732">Signal</keyword>
<gene>
    <name evidence="3" type="ORF">JZ751_008577</name>
</gene>
<feature type="compositionally biased region" description="Low complexity" evidence="1">
    <location>
        <begin position="268"/>
        <end position="284"/>
    </location>
</feature>
<feature type="chain" id="PRO_5035802155" evidence="2">
    <location>
        <begin position="18"/>
        <end position="284"/>
    </location>
</feature>
<feature type="compositionally biased region" description="Polar residues" evidence="1">
    <location>
        <begin position="213"/>
        <end position="223"/>
    </location>
</feature>
<sequence>MVHCMLFLHLAVVGVETRVGFGRRRSAGCVSRPCSDVPRWTECLLVRHASALPLLYIYDPSVPVDVHGRKRDSSSNSLYQRKSLETDNIHKVQGFHNLGYSHKYSESLKHGVAKLEMDNNQINRLHAPPGDRPQDHALKSGVGDNRTLYILRPGESPHKCISPSDHQPLDHEVLQNSSPCRPISKVEGCLITDAKMGGGEDTESVLSGRSEEVNTSTTSLSSADTKERAGLRNGGILGASATESSSGSEKEEEEKDDDRRSVTDSEVAEALAALEAATAGEDYE</sequence>
<evidence type="ECO:0000256" key="2">
    <source>
        <dbReference type="SAM" id="SignalP"/>
    </source>
</evidence>
<organism evidence="3 4">
    <name type="scientific">Albula glossodonta</name>
    <name type="common">roundjaw bonefish</name>
    <dbReference type="NCBI Taxonomy" id="121402"/>
    <lineage>
        <taxon>Eukaryota</taxon>
        <taxon>Metazoa</taxon>
        <taxon>Chordata</taxon>
        <taxon>Craniata</taxon>
        <taxon>Vertebrata</taxon>
        <taxon>Euteleostomi</taxon>
        <taxon>Actinopterygii</taxon>
        <taxon>Neopterygii</taxon>
        <taxon>Teleostei</taxon>
        <taxon>Albuliformes</taxon>
        <taxon>Albulidae</taxon>
        <taxon>Albula</taxon>
    </lineage>
</organism>
<dbReference type="OrthoDB" id="8773301at2759"/>
<name>A0A8T2NWR2_9TELE</name>
<keyword evidence="4" id="KW-1185">Reference proteome</keyword>
<proteinExistence type="predicted"/>
<evidence type="ECO:0000313" key="4">
    <source>
        <dbReference type="Proteomes" id="UP000824540"/>
    </source>
</evidence>
<protein>
    <submittedName>
        <fullName evidence="3">Uncharacterized protein</fullName>
    </submittedName>
</protein>
<comment type="caution">
    <text evidence="3">The sequence shown here is derived from an EMBL/GenBank/DDBJ whole genome shotgun (WGS) entry which is preliminary data.</text>
</comment>